<keyword evidence="1" id="KW-0677">Repeat</keyword>
<comment type="caution">
    <text evidence="6">The sequence shown here is derived from an EMBL/GenBank/DDBJ whole genome shotgun (WGS) entry which is preliminary data.</text>
</comment>
<dbReference type="PROSITE" id="PS50102">
    <property type="entry name" value="RRM"/>
    <property type="match status" value="2"/>
</dbReference>
<evidence type="ECO:0000313" key="6">
    <source>
        <dbReference type="EMBL" id="OQR81108.1"/>
    </source>
</evidence>
<dbReference type="STRING" id="1202772.A0A1V9Y607"/>
<evidence type="ECO:0000256" key="4">
    <source>
        <dbReference type="SAM" id="MobiDB-lite"/>
    </source>
</evidence>
<dbReference type="PANTHER" id="PTHR23236">
    <property type="entry name" value="EUKARYOTIC TRANSLATION INITIATION FACTOR 4B/4H"/>
    <property type="match status" value="1"/>
</dbReference>
<evidence type="ECO:0000259" key="5">
    <source>
        <dbReference type="PROSITE" id="PS50102"/>
    </source>
</evidence>
<proteinExistence type="predicted"/>
<name>A0A1V9Y607_ACHHY</name>
<dbReference type="OrthoDB" id="439808at2759"/>
<evidence type="ECO:0000313" key="7">
    <source>
        <dbReference type="Proteomes" id="UP000243579"/>
    </source>
</evidence>
<dbReference type="PANTHER" id="PTHR23236:SF119">
    <property type="entry name" value="NUCLEAR RNA-BINDING PROTEIN SART-3"/>
    <property type="match status" value="1"/>
</dbReference>
<feature type="domain" description="RRM" evidence="5">
    <location>
        <begin position="175"/>
        <end position="252"/>
    </location>
</feature>
<dbReference type="Proteomes" id="UP000243579">
    <property type="component" value="Unassembled WGS sequence"/>
</dbReference>
<feature type="domain" description="RRM" evidence="5">
    <location>
        <begin position="77"/>
        <end position="154"/>
    </location>
</feature>
<dbReference type="AlphaFoldDB" id="A0A1V9Y607"/>
<feature type="region of interest" description="Disordered" evidence="4">
    <location>
        <begin position="276"/>
        <end position="301"/>
    </location>
</feature>
<dbReference type="InterPro" id="IPR000504">
    <property type="entry name" value="RRM_dom"/>
</dbReference>
<dbReference type="Gene3D" id="3.30.70.330">
    <property type="match status" value="2"/>
</dbReference>
<dbReference type="GO" id="GO:0003723">
    <property type="term" value="F:RNA binding"/>
    <property type="evidence" value="ECO:0007669"/>
    <property type="project" value="UniProtKB-UniRule"/>
</dbReference>
<accession>A0A1V9Y607</accession>
<dbReference type="Pfam" id="PF00076">
    <property type="entry name" value="RRM_1"/>
    <property type="match status" value="2"/>
</dbReference>
<reference evidence="6 7" key="1">
    <citation type="journal article" date="2014" name="Genome Biol. Evol.">
        <title>The secreted proteins of Achlya hypogyna and Thraustotheca clavata identify the ancestral oomycete secretome and reveal gene acquisitions by horizontal gene transfer.</title>
        <authorList>
            <person name="Misner I."/>
            <person name="Blouin N."/>
            <person name="Leonard G."/>
            <person name="Richards T.A."/>
            <person name="Lane C.E."/>
        </authorList>
    </citation>
    <scope>NUCLEOTIDE SEQUENCE [LARGE SCALE GENOMIC DNA]</scope>
    <source>
        <strain evidence="6 7">ATCC 48635</strain>
    </source>
</reference>
<feature type="region of interest" description="Disordered" evidence="4">
    <location>
        <begin position="1"/>
        <end position="70"/>
    </location>
</feature>
<dbReference type="SMART" id="SM00360">
    <property type="entry name" value="RRM"/>
    <property type="match status" value="2"/>
</dbReference>
<evidence type="ECO:0000256" key="1">
    <source>
        <dbReference type="ARBA" id="ARBA00022737"/>
    </source>
</evidence>
<dbReference type="InterPro" id="IPR012677">
    <property type="entry name" value="Nucleotide-bd_a/b_plait_sf"/>
</dbReference>
<dbReference type="EMBL" id="JNBR01002832">
    <property type="protein sequence ID" value="OQR81108.1"/>
    <property type="molecule type" value="Genomic_DNA"/>
</dbReference>
<gene>
    <name evidence="6" type="ORF">ACHHYP_16746</name>
</gene>
<dbReference type="SUPFAM" id="SSF54928">
    <property type="entry name" value="RNA-binding domain, RBD"/>
    <property type="match status" value="2"/>
</dbReference>
<organism evidence="6 7">
    <name type="scientific">Achlya hypogyna</name>
    <name type="common">Oomycete</name>
    <name type="synonym">Protoachlya hypogyna</name>
    <dbReference type="NCBI Taxonomy" id="1202772"/>
    <lineage>
        <taxon>Eukaryota</taxon>
        <taxon>Sar</taxon>
        <taxon>Stramenopiles</taxon>
        <taxon>Oomycota</taxon>
        <taxon>Saprolegniomycetes</taxon>
        <taxon>Saprolegniales</taxon>
        <taxon>Achlyaceae</taxon>
        <taxon>Achlya</taxon>
    </lineage>
</organism>
<evidence type="ECO:0000256" key="3">
    <source>
        <dbReference type="PROSITE-ProRule" id="PRU00176"/>
    </source>
</evidence>
<protein>
    <recommendedName>
        <fullName evidence="5">RRM domain-containing protein</fullName>
    </recommendedName>
</protein>
<keyword evidence="7" id="KW-1185">Reference proteome</keyword>
<feature type="compositionally biased region" description="Acidic residues" evidence="4">
    <location>
        <begin position="33"/>
        <end position="64"/>
    </location>
</feature>
<sequence length="301" mass="33534">MSSSDESDYNSSDDETEKAFFKPKPKQLKEEVVESSESEASDEDNDDDDAEEESTGNNDEEEKGDEVKQVVKEKTKATVYVEGISYDADESALATHFSSCGSVKEVRLPRYQDSGKPRGYAHIVFETDKAAKKALSLDGKYMMKRYLSVRPAEAPRTLEAVMSKAKNTKAIKGCRTVFVKQLPYEITEDEVKTAFESCGSIISVRLPVWNHTKNSKGFGYVEFETEAEAVAATKKTGMKIGNRMVLVELDTGAPKASFRTATGQYWNKVEEGKTSLAKRMADKGKKRPKTDDAKPKKKLRL</sequence>
<keyword evidence="2 3" id="KW-0694">RNA-binding</keyword>
<evidence type="ECO:0000256" key="2">
    <source>
        <dbReference type="ARBA" id="ARBA00022884"/>
    </source>
</evidence>
<dbReference type="InterPro" id="IPR035979">
    <property type="entry name" value="RBD_domain_sf"/>
</dbReference>
<feature type="compositionally biased region" description="Acidic residues" evidence="4">
    <location>
        <begin position="1"/>
        <end position="16"/>
    </location>
</feature>
<feature type="compositionally biased region" description="Basic and acidic residues" evidence="4">
    <location>
        <begin position="276"/>
        <end position="294"/>
    </location>
</feature>